<dbReference type="Gene3D" id="4.10.1060.10">
    <property type="entry name" value="Zinc finger, RanBP2-type"/>
    <property type="match status" value="1"/>
</dbReference>
<keyword evidence="2 4" id="KW-0863">Zinc-finger</keyword>
<evidence type="ECO:0000256" key="4">
    <source>
        <dbReference type="PROSITE-ProRule" id="PRU00322"/>
    </source>
</evidence>
<keyword evidence="1" id="KW-0479">Metal-binding</keyword>
<feature type="compositionally biased region" description="Low complexity" evidence="5">
    <location>
        <begin position="930"/>
        <end position="963"/>
    </location>
</feature>
<evidence type="ECO:0000259" key="6">
    <source>
        <dbReference type="PROSITE" id="PS50199"/>
    </source>
</evidence>
<feature type="region of interest" description="Disordered" evidence="5">
    <location>
        <begin position="1080"/>
        <end position="1107"/>
    </location>
</feature>
<feature type="compositionally biased region" description="Low complexity" evidence="5">
    <location>
        <begin position="1578"/>
        <end position="1592"/>
    </location>
</feature>
<feature type="compositionally biased region" description="Low complexity" evidence="5">
    <location>
        <begin position="910"/>
        <end position="920"/>
    </location>
</feature>
<sequence length="1741" mass="176986">MASGALHRGARGARDMPQRGASGTRPARMEHGIAAGEQRQRRAAVGEGDGIVRYDQVGAELVLAAPERLRHRRRSIVQLPPLGLFHQARLRVVSAPIGVNHSPHCPVCVCAWIRKEDAREDEAAANLRRRQEKRARKILGTLSNRHVDEDTKDELYQELLYGGQESILEMRAQDLKRAINWYICQRRVNDTFKVSGTTVSHLRLKLARLLLIDYLDSNFNSNLNSNGGGAAQRPQARSSAQAEPPASRGQACVHRSGYRDSNKLHTWNCTGKRLIRMHMTAAAAPATAAVARIREGRFKERGGRGDVLDSGVATPAALAAAAAAELHIDIAKEHTEGSTDGCFATAPAAAAPTAAAAAALNSGAREKGALDPNAQDIAAAAAATILAAARIEGNNRGGTEGRGGALDGSSIAAVAAAAAAAAQAELRRETLMDDTEGSTDGCFATAPAAAAPAAATVAAPNSGAREEAALKPNAKDIAAAAATTMAAAARSEGGAKEGRGGRGDALHGGMAAAAAAATAAQENAEGSTEDGFLAIAAAVETAAASTAAARNGGAREEGTAAPTAQDKGEGEGEEERGEARLPHGYECDVFIAALNARAQGRDAIAAAPFAGAEAEKLAAAANGYWECVNTADVPKPGDVPVTASAATNPQCLSNFRTHLERHAPTRTPLYTYILCHRSHRAVLLLLLQATVTAAAAAAQESDVDVVSSNAARAVEADIIFRQRNNVSSMFGAVAGTAAAAHAFDGGDSEGVPQQAWRNEAHAQYWRQQMERMERHQLGMQENLQQRRQQDLQRRHWRRQQQVPRQHLSQATSEVVQAAAEAATAPAAAAAVQPRKRRHTKRSSMERGHPPLLLPLHGGRRRRADSFDEDALMKDLYRQVAAHYMVGPEAGQADGALAQEHGEMDAQQHEAPPAATAAAPAYGATSEHGSSDSSAQQAGDAADAAQEAAPSCADSVPPATAAPALEEEPAVSAHHASGDYSINGMDIGGAQHSGSSSSMDNSSAQYGGARSCNAEDVSDAASECAIYSASDNDAAGDRDDMDAASCGQCTVYGNSGAGDADMDTASVSATSSADADGSAAPAAAAVSDAPDISSGGRRRRTRSYSDEDALMEGLARQVAAQYMVGPEAGQPEGALAQEHGEMDAQQHEAPPAAADADPAYGVAFEHGNSDSSAQQAGDANHDAQQAAASCVDSVPPAAAAPVLEGEPGVAAHHASGDYIISGSAADCSDSGLSQQTSNCASARADGDGSTPGNSDASHAGGEQESAASAALRSRKRKRAAADDTPPRKRPAAGPASAAVAAAAAEEPAFDAAAAAAAAAAAVRARLRNHRAALAAAARAAAPHAASRRRAAAHPKRGSWRCKACTALNHAESRTCHMCNAAAHDTAQRAAAAAGTPAEQSATAAHATAHAAEQSSIISSAVAAAMAATAARLATPRLSPQPFVFSSDHEDGGSAAGVWPDYGGSTGLASGARIHPPGYYAQPAQQPPAAPADMGASAAAGLAASTHAHGAAGREAGGTDNSCGGSGSGSGSDSGSADDESISAASSPLPGRKRKCAPASEDAPPRKRAFTISAAAAAAAGRRSSDSSAAGGSDHSSDALRASNGAAVESDGCLSDCASEGGARATEEEEDAECSFGAEGQGNRLAATAAVSAAGGSARPAGSAPLTAAARAAAIGEMGEPVRPSQRPRVSWQDPRPLVAAPAAVPRVVDMLPAAVAASAPAGVRGQDNPFVVARPPWMTSLP</sequence>
<feature type="compositionally biased region" description="Low complexity" evidence="5">
    <location>
        <begin position="799"/>
        <end position="812"/>
    </location>
</feature>
<gene>
    <name evidence="7" type="ORF">JKP88DRAFT_242698</name>
</gene>
<feature type="region of interest" description="Disordered" evidence="5">
    <location>
        <begin position="1"/>
        <end position="42"/>
    </location>
</feature>
<feature type="region of interest" description="Disordered" evidence="5">
    <location>
        <begin position="548"/>
        <end position="580"/>
    </location>
</feature>
<evidence type="ECO:0000313" key="7">
    <source>
        <dbReference type="EMBL" id="KAG5192837.1"/>
    </source>
</evidence>
<dbReference type="GO" id="GO:0008270">
    <property type="term" value="F:zinc ion binding"/>
    <property type="evidence" value="ECO:0007669"/>
    <property type="project" value="UniProtKB-KW"/>
</dbReference>
<feature type="region of interest" description="Disordered" evidence="5">
    <location>
        <begin position="900"/>
        <end position="1009"/>
    </location>
</feature>
<organism evidence="7 8">
    <name type="scientific">Tribonema minus</name>
    <dbReference type="NCBI Taxonomy" id="303371"/>
    <lineage>
        <taxon>Eukaryota</taxon>
        <taxon>Sar</taxon>
        <taxon>Stramenopiles</taxon>
        <taxon>Ochrophyta</taxon>
        <taxon>PX clade</taxon>
        <taxon>Xanthophyceae</taxon>
        <taxon>Tribonematales</taxon>
        <taxon>Tribonemataceae</taxon>
        <taxon>Tribonema</taxon>
    </lineage>
</organism>
<feature type="compositionally biased region" description="Low complexity" evidence="5">
    <location>
        <begin position="1504"/>
        <end position="1521"/>
    </location>
</feature>
<evidence type="ECO:0000256" key="1">
    <source>
        <dbReference type="ARBA" id="ARBA00022723"/>
    </source>
</evidence>
<feature type="region of interest" description="Disordered" evidence="5">
    <location>
        <begin position="1161"/>
        <end position="1189"/>
    </location>
</feature>
<dbReference type="InterPro" id="IPR001876">
    <property type="entry name" value="Znf_RanBP2"/>
</dbReference>
<dbReference type="SMART" id="SM00547">
    <property type="entry name" value="ZnF_RBZ"/>
    <property type="match status" value="1"/>
</dbReference>
<evidence type="ECO:0000256" key="3">
    <source>
        <dbReference type="ARBA" id="ARBA00022833"/>
    </source>
</evidence>
<feature type="compositionally biased region" description="Polar residues" evidence="5">
    <location>
        <begin position="1229"/>
        <end position="1239"/>
    </location>
</feature>
<feature type="compositionally biased region" description="Low complexity" evidence="5">
    <location>
        <begin position="1080"/>
        <end position="1094"/>
    </location>
</feature>
<feature type="compositionally biased region" description="Low complexity" evidence="5">
    <location>
        <begin position="225"/>
        <end position="242"/>
    </location>
</feature>
<dbReference type="PROSITE" id="PS50199">
    <property type="entry name" value="ZF_RANBP2_2"/>
    <property type="match status" value="1"/>
</dbReference>
<proteinExistence type="predicted"/>
<protein>
    <recommendedName>
        <fullName evidence="6">RanBP2-type domain-containing protein</fullName>
    </recommendedName>
</protein>
<feature type="region of interest" description="Disordered" evidence="5">
    <location>
        <begin position="225"/>
        <end position="255"/>
    </location>
</feature>
<feature type="region of interest" description="Disordered" evidence="5">
    <location>
        <begin position="1578"/>
        <end position="1597"/>
    </location>
</feature>
<dbReference type="PROSITE" id="PS01358">
    <property type="entry name" value="ZF_RANBP2_1"/>
    <property type="match status" value="1"/>
</dbReference>
<evidence type="ECO:0000256" key="2">
    <source>
        <dbReference type="ARBA" id="ARBA00022771"/>
    </source>
</evidence>
<feature type="region of interest" description="Disordered" evidence="5">
    <location>
        <begin position="1226"/>
        <end position="1293"/>
    </location>
</feature>
<feature type="compositionally biased region" description="Low complexity" evidence="5">
    <location>
        <begin position="1255"/>
        <end position="1270"/>
    </location>
</feature>
<feature type="region of interest" description="Disordered" evidence="5">
    <location>
        <begin position="1504"/>
        <end position="1565"/>
    </location>
</feature>
<evidence type="ECO:0000313" key="8">
    <source>
        <dbReference type="Proteomes" id="UP000664859"/>
    </source>
</evidence>
<dbReference type="EMBL" id="JAFCMP010000002">
    <property type="protein sequence ID" value="KAG5192837.1"/>
    <property type="molecule type" value="Genomic_DNA"/>
</dbReference>
<name>A0A836CNE2_9STRA</name>
<comment type="caution">
    <text evidence="7">The sequence shown here is derived from an EMBL/GenBank/DDBJ whole genome shotgun (WGS) entry which is preliminary data.</text>
</comment>
<keyword evidence="8" id="KW-1185">Reference proteome</keyword>
<feature type="region of interest" description="Disordered" evidence="5">
    <location>
        <begin position="781"/>
        <end position="812"/>
    </location>
</feature>
<accession>A0A836CNE2</accession>
<evidence type="ECO:0000256" key="5">
    <source>
        <dbReference type="SAM" id="MobiDB-lite"/>
    </source>
</evidence>
<reference evidence="7" key="1">
    <citation type="submission" date="2021-02" db="EMBL/GenBank/DDBJ databases">
        <title>First Annotated Genome of the Yellow-green Alga Tribonema minus.</title>
        <authorList>
            <person name="Mahan K.M."/>
        </authorList>
    </citation>
    <scope>NUCLEOTIDE SEQUENCE</scope>
    <source>
        <strain evidence="7">UTEX B ZZ1240</strain>
    </source>
</reference>
<dbReference type="Proteomes" id="UP000664859">
    <property type="component" value="Unassembled WGS sequence"/>
</dbReference>
<feature type="region of interest" description="Disordered" evidence="5">
    <location>
        <begin position="825"/>
        <end position="860"/>
    </location>
</feature>
<feature type="domain" description="RanBP2-type" evidence="6">
    <location>
        <begin position="1354"/>
        <end position="1383"/>
    </location>
</feature>
<feature type="compositionally biased region" description="Low complexity" evidence="5">
    <location>
        <begin position="992"/>
        <end position="1002"/>
    </location>
</feature>
<keyword evidence="3" id="KW-0862">Zinc</keyword>